<name>A0A369JAA3_HYPMA</name>
<dbReference type="AlphaFoldDB" id="A0A369JAA3"/>
<accession>A0A369JAA3</accession>
<feature type="region of interest" description="Disordered" evidence="1">
    <location>
        <begin position="191"/>
        <end position="218"/>
    </location>
</feature>
<dbReference type="STRING" id="39966.A0A369JAA3"/>
<dbReference type="OrthoDB" id="3053603at2759"/>
<evidence type="ECO:0000256" key="1">
    <source>
        <dbReference type="SAM" id="MobiDB-lite"/>
    </source>
</evidence>
<comment type="caution">
    <text evidence="2">The sequence shown here is derived from an EMBL/GenBank/DDBJ whole genome shotgun (WGS) entry which is preliminary data.</text>
</comment>
<protein>
    <submittedName>
        <fullName evidence="2">Uncharacterized protein</fullName>
    </submittedName>
</protein>
<feature type="compositionally biased region" description="Basic and acidic residues" evidence="1">
    <location>
        <begin position="191"/>
        <end position="214"/>
    </location>
</feature>
<dbReference type="InParanoid" id="A0A369JAA3"/>
<proteinExistence type="predicted"/>
<gene>
    <name evidence="2" type="ORF">Hypma_001835</name>
</gene>
<dbReference type="Proteomes" id="UP000076154">
    <property type="component" value="Unassembled WGS sequence"/>
</dbReference>
<evidence type="ECO:0000313" key="3">
    <source>
        <dbReference type="Proteomes" id="UP000076154"/>
    </source>
</evidence>
<keyword evidence="3" id="KW-1185">Reference proteome</keyword>
<organism evidence="2 3">
    <name type="scientific">Hypsizygus marmoreus</name>
    <name type="common">White beech mushroom</name>
    <name type="synonym">Agaricus marmoreus</name>
    <dbReference type="NCBI Taxonomy" id="39966"/>
    <lineage>
        <taxon>Eukaryota</taxon>
        <taxon>Fungi</taxon>
        <taxon>Dikarya</taxon>
        <taxon>Basidiomycota</taxon>
        <taxon>Agaricomycotina</taxon>
        <taxon>Agaricomycetes</taxon>
        <taxon>Agaricomycetidae</taxon>
        <taxon>Agaricales</taxon>
        <taxon>Tricholomatineae</taxon>
        <taxon>Lyophyllaceae</taxon>
        <taxon>Hypsizygus</taxon>
    </lineage>
</organism>
<reference evidence="2" key="1">
    <citation type="submission" date="2018-04" db="EMBL/GenBank/DDBJ databases">
        <title>Whole genome sequencing of Hypsizygus marmoreus.</title>
        <authorList>
            <person name="Choi I.-G."/>
            <person name="Min B."/>
            <person name="Kim J.-G."/>
            <person name="Kim S."/>
            <person name="Oh Y.-L."/>
            <person name="Kong W.-S."/>
            <person name="Park H."/>
            <person name="Jeong J."/>
            <person name="Song E.-S."/>
        </authorList>
    </citation>
    <scope>NUCLEOTIDE SEQUENCE [LARGE SCALE GENOMIC DNA]</scope>
    <source>
        <strain evidence="2">51987-8</strain>
    </source>
</reference>
<dbReference type="EMBL" id="LUEZ02000113">
    <property type="protein sequence ID" value="RDB17365.1"/>
    <property type="molecule type" value="Genomic_DNA"/>
</dbReference>
<evidence type="ECO:0000313" key="2">
    <source>
        <dbReference type="EMBL" id="RDB17365.1"/>
    </source>
</evidence>
<sequence>MKHVRSRDNLVHLGPFFEKKGVFLKSIAAKPSLWTGVDASHKHGTLDGKEWDPWGLRVMRTIQSQAKEYPDLDNALVAFLEGAHTAFTERFSDEFIKGGALDRLTDEERAELFFSTTNDVNEGALGSWRLGQRHRPAETIHKFNASFVSTRNDTEEFHREKLSEEEDERYLHKIAREKDASKLQKQIKDAQMRADAEKVAENHQKDAKRQEKRQNKATAITETGKQLVLEDALIDTLNVTDLNRQLDWHRDNENSIPGLQEKVPLKTHMGKKADRVRELKRAVERYQVFGGSSSVVAEDVRMVEEPKDDDALESDYEDNMV</sequence>